<feature type="compositionally biased region" description="Polar residues" evidence="4">
    <location>
        <begin position="188"/>
        <end position="198"/>
    </location>
</feature>
<organism evidence="6 7">
    <name type="scientific">Hyalella azteca</name>
    <name type="common">Amphipod</name>
    <dbReference type="NCBI Taxonomy" id="294128"/>
    <lineage>
        <taxon>Eukaryota</taxon>
        <taxon>Metazoa</taxon>
        <taxon>Ecdysozoa</taxon>
        <taxon>Arthropoda</taxon>
        <taxon>Crustacea</taxon>
        <taxon>Multicrustacea</taxon>
        <taxon>Malacostraca</taxon>
        <taxon>Eumalacostraca</taxon>
        <taxon>Peracarida</taxon>
        <taxon>Amphipoda</taxon>
        <taxon>Senticaudata</taxon>
        <taxon>Talitrida</taxon>
        <taxon>Talitroidea</taxon>
        <taxon>Hyalellidae</taxon>
        <taxon>Hyalella</taxon>
    </lineage>
</organism>
<evidence type="ECO:0000259" key="5">
    <source>
        <dbReference type="PROSITE" id="PS51319"/>
    </source>
</evidence>
<dbReference type="Gene3D" id="6.10.250.3180">
    <property type="match status" value="1"/>
</dbReference>
<gene>
    <name evidence="7" type="primary">LOC108678352</name>
</gene>
<evidence type="ECO:0000313" key="7">
    <source>
        <dbReference type="RefSeq" id="XP_018022224.1"/>
    </source>
</evidence>
<dbReference type="InterPro" id="IPR035441">
    <property type="entry name" value="TFIIS/LEDGF_dom_sf"/>
</dbReference>
<evidence type="ECO:0000313" key="6">
    <source>
        <dbReference type="Proteomes" id="UP000694843"/>
    </source>
</evidence>
<accession>A0A8B7P7T1</accession>
<reference evidence="7" key="1">
    <citation type="submission" date="2025-08" db="UniProtKB">
        <authorList>
            <consortium name="RefSeq"/>
        </authorList>
    </citation>
    <scope>IDENTIFICATION</scope>
    <source>
        <tissue evidence="7">Whole organism</tissue>
    </source>
</reference>
<feature type="region of interest" description="Disordered" evidence="4">
    <location>
        <begin position="166"/>
        <end position="537"/>
    </location>
</feature>
<dbReference type="Gene3D" id="1.20.930.10">
    <property type="entry name" value="Conserved domain common to transcription factors TFIIS, elongin A, CRSP70"/>
    <property type="match status" value="1"/>
</dbReference>
<dbReference type="Pfam" id="PF06881">
    <property type="entry name" value="Elongin_A"/>
    <property type="match status" value="1"/>
</dbReference>
<dbReference type="CTD" id="6924"/>
<dbReference type="GeneID" id="108678352"/>
<dbReference type="AlphaFoldDB" id="A0A8B7P7T1"/>
<dbReference type="Proteomes" id="UP000694843">
    <property type="component" value="Unplaced"/>
</dbReference>
<dbReference type="SUPFAM" id="SSF47676">
    <property type="entry name" value="Conserved domain common to transcription factors TFIIS, elongin A, CRSP70"/>
    <property type="match status" value="1"/>
</dbReference>
<feature type="compositionally biased region" description="Basic and acidic residues" evidence="4">
    <location>
        <begin position="412"/>
        <end position="428"/>
    </location>
</feature>
<comment type="subcellular location">
    <subcellularLocation>
        <location evidence="1 3">Nucleus</location>
    </subcellularLocation>
</comment>
<feature type="compositionally biased region" description="Low complexity" evidence="4">
    <location>
        <begin position="525"/>
        <end position="537"/>
    </location>
</feature>
<feature type="region of interest" description="Disordered" evidence="4">
    <location>
        <begin position="573"/>
        <end position="608"/>
    </location>
</feature>
<feature type="compositionally biased region" description="Basic residues" evidence="4">
    <location>
        <begin position="265"/>
        <end position="297"/>
    </location>
</feature>
<feature type="compositionally biased region" description="Basic and acidic residues" evidence="4">
    <location>
        <begin position="436"/>
        <end position="445"/>
    </location>
</feature>
<name>A0A8B7P7T1_HYAAZ</name>
<feature type="compositionally biased region" description="Low complexity" evidence="4">
    <location>
        <begin position="354"/>
        <end position="370"/>
    </location>
</feature>
<dbReference type="OMA" id="IESKHDY"/>
<dbReference type="PANTHER" id="PTHR15141:SF76">
    <property type="entry name" value="TRANSCRIPTION ELONGATION FACTOR B POLYPEPTIDE 3"/>
    <property type="match status" value="1"/>
</dbReference>
<proteinExistence type="predicted"/>
<feature type="compositionally biased region" description="Low complexity" evidence="4">
    <location>
        <begin position="89"/>
        <end position="104"/>
    </location>
</feature>
<sequence>MDETLKNVLLYQRKVEKYAQNRDTDKLVYYLSKLKHLPIKVPHLEQTGVGRSVNSLRHFEGSVGERARSLVGVWKKMVAAEVGDSNEHSSASINKSKESSSSGCSTGGRLHKQHQPASQMSPDEEDEDDERLQIEVDEDANGYTGEISAISNNMKSSLLPDEDISPRHLCNLAPENDYDPSRPHAILPQSNGDSSKYQAGTFCEPSLSDSDHGQGKYNPLTSMQDYGKVGAVAVSKPTYEPTPANPYASEDDNEDLPSIEIPSSAHKKSKHKHTRSKEKKHKSHSKEKSSRSKHHKSKSSDSEKDRSHKDKRKEDGKSSSKRSREAEGTESMIEESLDRRRSKVPKLVADDPSYDNSSLVNSSDVSPDNNTLDCNIVYNGYDSLPDLKSVKESKQRSTSGSRHNHHSKHSSSSKDRKKSEKRSGKDHSPSTSSAAPKEKKLHSDEGFAAALLGVQSEQSTSTNKKSKEFPDKKESKKDKNHKSKSSHKDKKKKLSSDTDLQASSPSVSPPRNSGAASSSYQVNKAATSPQAATPAPVAAAAALPALAAINPNYRPLPRVPLPDVLDDDIDEYPMNDQPSDSHYSAEEYARGVMSSKKTSRRPVYSGKSSGLSEVPTLFDIATRCLQENIDSIEFTGGVPFDVIRPVVERATAKQLFNLEHYNPYLLESTNQIWEQHCKKDFKNRKPEEMETYRDMYIRLMDEREQKFKALSEQLTHKKASAIAQRRTTQLAFVGTVAKPPKNVARAQAKFGTATLVSSANQSKSDEIKARKTAMANAQRAERSGGAGANARPGASKKPKAPLMAKTMQDYRKTFRR</sequence>
<keyword evidence="2 3" id="KW-0539">Nucleus</keyword>
<dbReference type="InterPro" id="IPR017923">
    <property type="entry name" value="TFIIS_N"/>
</dbReference>
<dbReference type="SMART" id="SM00509">
    <property type="entry name" value="TFS2N"/>
    <property type="match status" value="1"/>
</dbReference>
<dbReference type="GO" id="GO:0070449">
    <property type="term" value="C:elongin complex"/>
    <property type="evidence" value="ECO:0007669"/>
    <property type="project" value="InterPro"/>
</dbReference>
<dbReference type="CDD" id="cd00183">
    <property type="entry name" value="TFIIS_I"/>
    <property type="match status" value="1"/>
</dbReference>
<dbReference type="KEGG" id="hazt:108678352"/>
<evidence type="ECO:0000256" key="4">
    <source>
        <dbReference type="SAM" id="MobiDB-lite"/>
    </source>
</evidence>
<keyword evidence="6" id="KW-1185">Reference proteome</keyword>
<evidence type="ECO:0000256" key="3">
    <source>
        <dbReference type="PROSITE-ProRule" id="PRU00649"/>
    </source>
</evidence>
<protein>
    <submittedName>
        <fullName evidence="7">Transcription elongation factor B polypeptide 3-like isoform X1</fullName>
    </submittedName>
</protein>
<feature type="compositionally biased region" description="Basic residues" evidence="4">
    <location>
        <begin position="402"/>
        <end position="411"/>
    </location>
</feature>
<feature type="region of interest" description="Disordered" evidence="4">
    <location>
        <begin position="758"/>
        <end position="816"/>
    </location>
</feature>
<feature type="domain" description="TFIIS N-terminal" evidence="5">
    <location>
        <begin position="1"/>
        <end position="81"/>
    </location>
</feature>
<dbReference type="PANTHER" id="PTHR15141">
    <property type="entry name" value="TRANSCRIPTION ELONGATION FACTOR B POLYPEPTIDE 3"/>
    <property type="match status" value="1"/>
</dbReference>
<feature type="compositionally biased region" description="Basic and acidic residues" evidence="4">
    <location>
        <begin position="298"/>
        <end position="327"/>
    </location>
</feature>
<evidence type="ECO:0000256" key="1">
    <source>
        <dbReference type="ARBA" id="ARBA00004123"/>
    </source>
</evidence>
<dbReference type="OrthoDB" id="21513at2759"/>
<dbReference type="PROSITE" id="PS51319">
    <property type="entry name" value="TFIIS_N"/>
    <property type="match status" value="1"/>
</dbReference>
<dbReference type="InterPro" id="IPR051870">
    <property type="entry name" value="Elongin-A_domain"/>
</dbReference>
<dbReference type="Pfam" id="PF08711">
    <property type="entry name" value="Med26"/>
    <property type="match status" value="1"/>
</dbReference>
<feature type="region of interest" description="Disordered" evidence="4">
    <location>
        <begin position="84"/>
        <end position="130"/>
    </location>
</feature>
<feature type="compositionally biased region" description="Polar residues" evidence="4">
    <location>
        <begin position="498"/>
        <end position="524"/>
    </location>
</feature>
<feature type="compositionally biased region" description="Basic and acidic residues" evidence="4">
    <location>
        <begin position="465"/>
        <end position="477"/>
    </location>
</feature>
<dbReference type="InterPro" id="IPR003617">
    <property type="entry name" value="TFIIS/CRSP70_N_sub"/>
</dbReference>
<dbReference type="RefSeq" id="XP_018022224.1">
    <property type="nucleotide sequence ID" value="XM_018166735.2"/>
</dbReference>
<feature type="compositionally biased region" description="Basic residues" evidence="4">
    <location>
        <begin position="478"/>
        <end position="493"/>
    </location>
</feature>
<dbReference type="InterPro" id="IPR010684">
    <property type="entry name" value="RNA_pol_II_trans_fac_SIII_A"/>
</dbReference>
<evidence type="ECO:0000256" key="2">
    <source>
        <dbReference type="ARBA" id="ARBA00023242"/>
    </source>
</evidence>
<dbReference type="GO" id="GO:0006368">
    <property type="term" value="P:transcription elongation by RNA polymerase II"/>
    <property type="evidence" value="ECO:0007669"/>
    <property type="project" value="InterPro"/>
</dbReference>